<name>A0ACB8DK43_DERSI</name>
<protein>
    <submittedName>
        <fullName evidence="1">Uncharacterized protein</fullName>
    </submittedName>
</protein>
<dbReference type="Proteomes" id="UP000821865">
    <property type="component" value="Chromosome 11"/>
</dbReference>
<keyword evidence="2" id="KW-1185">Reference proteome</keyword>
<comment type="caution">
    <text evidence="1">The sequence shown here is derived from an EMBL/GenBank/DDBJ whole genome shotgun (WGS) entry which is preliminary data.</text>
</comment>
<accession>A0ACB8DK43</accession>
<reference evidence="1" key="1">
    <citation type="submission" date="2020-05" db="EMBL/GenBank/DDBJ databases">
        <title>Large-scale comparative analyses of tick genomes elucidate their genetic diversity and vector capacities.</title>
        <authorList>
            <person name="Jia N."/>
            <person name="Wang J."/>
            <person name="Shi W."/>
            <person name="Du L."/>
            <person name="Sun Y."/>
            <person name="Zhan W."/>
            <person name="Jiang J."/>
            <person name="Wang Q."/>
            <person name="Zhang B."/>
            <person name="Ji P."/>
            <person name="Sakyi L.B."/>
            <person name="Cui X."/>
            <person name="Yuan T."/>
            <person name="Jiang B."/>
            <person name="Yang W."/>
            <person name="Lam T.T.-Y."/>
            <person name="Chang Q."/>
            <person name="Ding S."/>
            <person name="Wang X."/>
            <person name="Zhu J."/>
            <person name="Ruan X."/>
            <person name="Zhao L."/>
            <person name="Wei J."/>
            <person name="Que T."/>
            <person name="Du C."/>
            <person name="Cheng J."/>
            <person name="Dai P."/>
            <person name="Han X."/>
            <person name="Huang E."/>
            <person name="Gao Y."/>
            <person name="Liu J."/>
            <person name="Shao H."/>
            <person name="Ye R."/>
            <person name="Li L."/>
            <person name="Wei W."/>
            <person name="Wang X."/>
            <person name="Wang C."/>
            <person name="Yang T."/>
            <person name="Huo Q."/>
            <person name="Li W."/>
            <person name="Guo W."/>
            <person name="Chen H."/>
            <person name="Zhou L."/>
            <person name="Ni X."/>
            <person name="Tian J."/>
            <person name="Zhou Y."/>
            <person name="Sheng Y."/>
            <person name="Liu T."/>
            <person name="Pan Y."/>
            <person name="Xia L."/>
            <person name="Li J."/>
            <person name="Zhao F."/>
            <person name="Cao W."/>
        </authorList>
    </citation>
    <scope>NUCLEOTIDE SEQUENCE</scope>
    <source>
        <strain evidence="1">Dsil-2018</strain>
    </source>
</reference>
<sequence length="256" mass="28295">MRPDYNCSPAEVDDVAGDARVSDDRSQRSPQHIADGRAGEEMTESADVDAGNEGLRADTVNGEDDFMKLFSSERLPNCDLNVADAMVTLMAYSISAGLNWSYMLELVDVVNLLRGSEELPSSQYWLRKASKNWQQQLVKRYYFCTTCSTPAANLEGHSFVCLKCNAPYSAHNFYAVLNLKKLIGALLSSKVVATALLASLEKKNLCENSRKNTVLTDITDGALYRRHMEGSGWSDITLTFNTDGARVAHLVCDQCQ</sequence>
<dbReference type="EMBL" id="CM023480">
    <property type="protein sequence ID" value="KAH7971035.1"/>
    <property type="molecule type" value="Genomic_DNA"/>
</dbReference>
<evidence type="ECO:0000313" key="2">
    <source>
        <dbReference type="Proteomes" id="UP000821865"/>
    </source>
</evidence>
<organism evidence="1 2">
    <name type="scientific">Dermacentor silvarum</name>
    <name type="common">Tick</name>
    <dbReference type="NCBI Taxonomy" id="543639"/>
    <lineage>
        <taxon>Eukaryota</taxon>
        <taxon>Metazoa</taxon>
        <taxon>Ecdysozoa</taxon>
        <taxon>Arthropoda</taxon>
        <taxon>Chelicerata</taxon>
        <taxon>Arachnida</taxon>
        <taxon>Acari</taxon>
        <taxon>Parasitiformes</taxon>
        <taxon>Ixodida</taxon>
        <taxon>Ixodoidea</taxon>
        <taxon>Ixodidae</taxon>
        <taxon>Rhipicephalinae</taxon>
        <taxon>Dermacentor</taxon>
    </lineage>
</organism>
<gene>
    <name evidence="1" type="ORF">HPB49_018183</name>
</gene>
<proteinExistence type="predicted"/>
<evidence type="ECO:0000313" key="1">
    <source>
        <dbReference type="EMBL" id="KAH7971035.1"/>
    </source>
</evidence>